<comment type="subcellular location">
    <subcellularLocation>
        <location evidence="6">Cytoplasm</location>
    </subcellularLocation>
</comment>
<dbReference type="InterPro" id="IPR029063">
    <property type="entry name" value="SAM-dependent_MTases_sf"/>
</dbReference>
<evidence type="ECO:0000256" key="1">
    <source>
        <dbReference type="ARBA" id="ARBA00022490"/>
    </source>
</evidence>
<proteinExistence type="inferred from homology"/>
<keyword evidence="2 6" id="KW-0698">rRNA processing</keyword>
<evidence type="ECO:0000256" key="5">
    <source>
        <dbReference type="ARBA" id="ARBA00022691"/>
    </source>
</evidence>
<feature type="domain" description="Methyltransferase small" evidence="7">
    <location>
        <begin position="165"/>
        <end position="333"/>
    </location>
</feature>
<keyword evidence="1 6" id="KW-0963">Cytoplasm</keyword>
<keyword evidence="5 6" id="KW-0949">S-adenosyl-L-methionine</keyword>
<comment type="catalytic activity">
    <reaction evidence="6">
        <text>guanosine(1207) in 16S rRNA + S-adenosyl-L-methionine = N(2)-methylguanosine(1207) in 16S rRNA + S-adenosyl-L-homocysteine + H(+)</text>
        <dbReference type="Rhea" id="RHEA:42736"/>
        <dbReference type="Rhea" id="RHEA-COMP:10213"/>
        <dbReference type="Rhea" id="RHEA-COMP:10214"/>
        <dbReference type="ChEBI" id="CHEBI:15378"/>
        <dbReference type="ChEBI" id="CHEBI:57856"/>
        <dbReference type="ChEBI" id="CHEBI:59789"/>
        <dbReference type="ChEBI" id="CHEBI:74269"/>
        <dbReference type="ChEBI" id="CHEBI:74481"/>
        <dbReference type="EC" id="2.1.1.172"/>
    </reaction>
</comment>
<dbReference type="SUPFAM" id="SSF53335">
    <property type="entry name" value="S-adenosyl-L-methionine-dependent methyltransferases"/>
    <property type="match status" value="1"/>
</dbReference>
<dbReference type="PANTHER" id="PTHR47816">
    <property type="entry name" value="RIBOSOMAL RNA SMALL SUBUNIT METHYLTRANSFERASE C"/>
    <property type="match status" value="1"/>
</dbReference>
<evidence type="ECO:0000256" key="4">
    <source>
        <dbReference type="ARBA" id="ARBA00022679"/>
    </source>
</evidence>
<evidence type="ECO:0000256" key="6">
    <source>
        <dbReference type="HAMAP-Rule" id="MF_01862"/>
    </source>
</evidence>
<dbReference type="KEGG" id="tcd:AAIA72_02210"/>
<dbReference type="InterPro" id="IPR013675">
    <property type="entry name" value="Mtase_sm_N"/>
</dbReference>
<evidence type="ECO:0000256" key="2">
    <source>
        <dbReference type="ARBA" id="ARBA00022552"/>
    </source>
</evidence>
<feature type="domain" description="Methyltransferase small N-terminal" evidence="8">
    <location>
        <begin position="40"/>
        <end position="143"/>
    </location>
</feature>
<organism evidence="9">
    <name type="scientific">Thermohahella caldifontis</name>
    <dbReference type="NCBI Taxonomy" id="3142973"/>
    <lineage>
        <taxon>Bacteria</taxon>
        <taxon>Pseudomonadati</taxon>
        <taxon>Pseudomonadota</taxon>
        <taxon>Gammaproteobacteria</taxon>
        <taxon>Oceanospirillales</taxon>
        <taxon>Hahellaceae</taxon>
        <taxon>Thermohahella</taxon>
    </lineage>
</organism>
<dbReference type="CDD" id="cd02440">
    <property type="entry name" value="AdoMet_MTases"/>
    <property type="match status" value="1"/>
</dbReference>
<dbReference type="GO" id="GO:0003676">
    <property type="term" value="F:nucleic acid binding"/>
    <property type="evidence" value="ECO:0007669"/>
    <property type="project" value="InterPro"/>
</dbReference>
<evidence type="ECO:0000259" key="7">
    <source>
        <dbReference type="Pfam" id="PF05175"/>
    </source>
</evidence>
<sequence>MLDAATFQTLLERTPPQGRTRLWVSPPVGTRLPGDGADDAVLSLHAGDAASWRKAGKAVRFGPDDPSPWPETFDEAWLVMPKARREFSWLLAQVVPLLKPGSRLICTGHKKSGVEGALKGLRAAGATVEKLDSARHCQVWSVVPETVRSEPAGFEYWPFVWQEREIRVATLPGVFAEGRLDDGTAMLLETLATQPLPPGRWLDFGCGAGVLSAALATCPGGEVEAVDVQWQAVTCTRRTLAENGLQGEVMASDGLDAVEGRYDAVISNPPFHAHVRQTTDVTERFIRTVRAHLRPGGRLRLVANAFLPYAQLLEQHVGPVQVLARDGRYKVYEATTS</sequence>
<dbReference type="GO" id="GO:0005737">
    <property type="term" value="C:cytoplasm"/>
    <property type="evidence" value="ECO:0007669"/>
    <property type="project" value="UniProtKB-SubCell"/>
</dbReference>
<dbReference type="AlphaFoldDB" id="A0AB39UX20"/>
<comment type="function">
    <text evidence="6">Specifically methylates the guanine in position 1207 of 16S rRNA in the 30S particle.</text>
</comment>
<dbReference type="PANTHER" id="PTHR47816:SF4">
    <property type="entry name" value="RIBOSOMAL RNA SMALL SUBUNIT METHYLTRANSFERASE C"/>
    <property type="match status" value="1"/>
</dbReference>
<dbReference type="EMBL" id="CP154858">
    <property type="protein sequence ID" value="XDT72821.1"/>
    <property type="molecule type" value="Genomic_DNA"/>
</dbReference>
<keyword evidence="3 6" id="KW-0489">Methyltransferase</keyword>
<dbReference type="InterPro" id="IPR002052">
    <property type="entry name" value="DNA_methylase_N6_adenine_CS"/>
</dbReference>
<dbReference type="RefSeq" id="WP_369601824.1">
    <property type="nucleotide sequence ID" value="NZ_CP154858.1"/>
</dbReference>
<dbReference type="GO" id="GO:0052914">
    <property type="term" value="F:16S rRNA (guanine(1207)-N(2))-methyltransferase activity"/>
    <property type="evidence" value="ECO:0007669"/>
    <property type="project" value="UniProtKB-EC"/>
</dbReference>
<evidence type="ECO:0000256" key="3">
    <source>
        <dbReference type="ARBA" id="ARBA00022603"/>
    </source>
</evidence>
<name>A0AB39UX20_9GAMM</name>
<keyword evidence="4 6" id="KW-0808">Transferase</keyword>
<comment type="similarity">
    <text evidence="6">Belongs to the methyltransferase superfamily. RsmC family.</text>
</comment>
<reference evidence="9" key="1">
    <citation type="submission" date="2024-05" db="EMBL/GenBank/DDBJ databases">
        <title>Genome sequencing of novel strain.</title>
        <authorList>
            <person name="Ganbat D."/>
            <person name="Ganbat S."/>
            <person name="Lee S.-J."/>
        </authorList>
    </citation>
    <scope>NUCLEOTIDE SEQUENCE</scope>
    <source>
        <strain evidence="9">SMD15-11</strain>
    </source>
</reference>
<dbReference type="Gene3D" id="3.40.50.150">
    <property type="entry name" value="Vaccinia Virus protein VP39"/>
    <property type="match status" value="2"/>
</dbReference>
<protein>
    <recommendedName>
        <fullName evidence="6">Ribosomal RNA small subunit methyltransferase C</fullName>
        <ecNumber evidence="6">2.1.1.172</ecNumber>
    </recommendedName>
    <alternativeName>
        <fullName evidence="6">16S rRNA m2G1207 methyltransferase</fullName>
    </alternativeName>
    <alternativeName>
        <fullName evidence="6">rRNA (guanine-N(2)-)-methyltransferase RsmC</fullName>
    </alternativeName>
</protein>
<dbReference type="PROSITE" id="PS00092">
    <property type="entry name" value="N6_MTASE"/>
    <property type="match status" value="1"/>
</dbReference>
<dbReference type="Pfam" id="PF08468">
    <property type="entry name" value="MTS_N"/>
    <property type="match status" value="1"/>
</dbReference>
<accession>A0AB39UX20</accession>
<gene>
    <name evidence="6" type="primary">rsmC</name>
    <name evidence="9" type="ORF">AAIA72_02210</name>
</gene>
<dbReference type="HAMAP" id="MF_01862">
    <property type="entry name" value="16SrRNA_methyltr_C"/>
    <property type="match status" value="1"/>
</dbReference>
<dbReference type="Pfam" id="PF05175">
    <property type="entry name" value="MTS"/>
    <property type="match status" value="1"/>
</dbReference>
<dbReference type="InterPro" id="IPR046977">
    <property type="entry name" value="RsmC/RlmG"/>
</dbReference>
<evidence type="ECO:0000259" key="8">
    <source>
        <dbReference type="Pfam" id="PF08468"/>
    </source>
</evidence>
<dbReference type="InterPro" id="IPR023543">
    <property type="entry name" value="rRNA_ssu_MeTfrase_C"/>
</dbReference>
<dbReference type="InterPro" id="IPR007848">
    <property type="entry name" value="Small_mtfrase_dom"/>
</dbReference>
<comment type="subunit">
    <text evidence="6">Monomer.</text>
</comment>
<evidence type="ECO:0000313" key="9">
    <source>
        <dbReference type="EMBL" id="XDT72821.1"/>
    </source>
</evidence>
<dbReference type="EC" id="2.1.1.172" evidence="6"/>